<dbReference type="GO" id="GO:0016705">
    <property type="term" value="F:oxidoreductase activity, acting on paired donors, with incorporation or reduction of molecular oxygen"/>
    <property type="evidence" value="ECO:0007669"/>
    <property type="project" value="InterPro"/>
</dbReference>
<evidence type="ECO:0000313" key="11">
    <source>
        <dbReference type="Proteomes" id="UP001280121"/>
    </source>
</evidence>
<dbReference type="CDD" id="cd11072">
    <property type="entry name" value="CYP71-like"/>
    <property type="match status" value="2"/>
</dbReference>
<accession>A0AAD9XUI4</accession>
<protein>
    <recommendedName>
        <fullName evidence="12">Cytochrome P450</fullName>
    </recommendedName>
</protein>
<dbReference type="GO" id="GO:0004497">
    <property type="term" value="F:monooxygenase activity"/>
    <property type="evidence" value="ECO:0007669"/>
    <property type="project" value="InterPro"/>
</dbReference>
<keyword evidence="8" id="KW-0472">Membrane</keyword>
<reference evidence="10" key="1">
    <citation type="journal article" date="2023" name="Plant J.">
        <title>Genome sequences and population genomics provide insights into the demographic history, inbreeding, and mutation load of two 'living fossil' tree species of Dipteronia.</title>
        <authorList>
            <person name="Feng Y."/>
            <person name="Comes H.P."/>
            <person name="Chen J."/>
            <person name="Zhu S."/>
            <person name="Lu R."/>
            <person name="Zhang X."/>
            <person name="Li P."/>
            <person name="Qiu J."/>
            <person name="Olsen K.M."/>
            <person name="Qiu Y."/>
        </authorList>
    </citation>
    <scope>NUCLEOTIDE SEQUENCE</scope>
    <source>
        <strain evidence="10">KIB01</strain>
    </source>
</reference>
<name>A0AAD9XUI4_9ROSI</name>
<dbReference type="SUPFAM" id="SSF48264">
    <property type="entry name" value="Cytochrome P450"/>
    <property type="match status" value="2"/>
</dbReference>
<keyword evidence="4 9" id="KW-0479">Metal-binding</keyword>
<dbReference type="GO" id="GO:0016020">
    <property type="term" value="C:membrane"/>
    <property type="evidence" value="ECO:0007669"/>
    <property type="project" value="UniProtKB-SubCell"/>
</dbReference>
<dbReference type="GO" id="GO:0005506">
    <property type="term" value="F:iron ion binding"/>
    <property type="evidence" value="ECO:0007669"/>
    <property type="project" value="InterPro"/>
</dbReference>
<evidence type="ECO:0000313" key="10">
    <source>
        <dbReference type="EMBL" id="KAK2665432.1"/>
    </source>
</evidence>
<evidence type="ECO:0000256" key="2">
    <source>
        <dbReference type="ARBA" id="ARBA00022617"/>
    </source>
</evidence>
<evidence type="ECO:0000256" key="8">
    <source>
        <dbReference type="ARBA" id="ARBA00023136"/>
    </source>
</evidence>
<organism evidence="10 11">
    <name type="scientific">Dipteronia dyeriana</name>
    <dbReference type="NCBI Taxonomy" id="168575"/>
    <lineage>
        <taxon>Eukaryota</taxon>
        <taxon>Viridiplantae</taxon>
        <taxon>Streptophyta</taxon>
        <taxon>Embryophyta</taxon>
        <taxon>Tracheophyta</taxon>
        <taxon>Spermatophyta</taxon>
        <taxon>Magnoliopsida</taxon>
        <taxon>eudicotyledons</taxon>
        <taxon>Gunneridae</taxon>
        <taxon>Pentapetalae</taxon>
        <taxon>rosids</taxon>
        <taxon>malvids</taxon>
        <taxon>Sapindales</taxon>
        <taxon>Sapindaceae</taxon>
        <taxon>Hippocastanoideae</taxon>
        <taxon>Acereae</taxon>
        <taxon>Dipteronia</taxon>
    </lineage>
</organism>
<feature type="binding site" description="axial binding residue" evidence="9">
    <location>
        <position position="1030"/>
    </location>
    <ligand>
        <name>heme</name>
        <dbReference type="ChEBI" id="CHEBI:30413"/>
    </ligand>
    <ligandPart>
        <name>Fe</name>
        <dbReference type="ChEBI" id="CHEBI:18248"/>
    </ligandPart>
</feature>
<dbReference type="InterPro" id="IPR053062">
    <property type="entry name" value="CYP450_84A"/>
</dbReference>
<keyword evidence="7 9" id="KW-0408">Iron</keyword>
<keyword evidence="3" id="KW-0812">Transmembrane</keyword>
<evidence type="ECO:0000256" key="4">
    <source>
        <dbReference type="ARBA" id="ARBA00022723"/>
    </source>
</evidence>
<sequence>MDSLQLLVSLSLLAFLLLLFLKNLRKKLPYPPGPKGYPIIGNMTMMDQLTHRGLTRLATKYGGLLHLQMGSLHVVAVSTPEMAREVLQVQDGIFSNRPANVAITYLTYDRADMAFADYGPFWRQMRKICVIKLFSRRRAESWASVREEVDSTLQTVMKKTGVPVNIGELVFSLARNITYRAAFGSFSHDGQDEFVEIMQEFSKLFGAFNIADFIPWLGWIHANEFNRRLATARESLDGFIDTIIDDHLAKKRGNTEGKLDGVEAESDMVDELMAFYSEEDASATKKYVDDSQSGFKINRDHIKALIMDIMFGGTETVASAIEWAMSELMKSPEDLKKVQQELSDKVGLTRFVHESDLENLSFLKFCIKETLRLHPPIPLLLHETTEDTVVSGYRIPAKSRVMINAYAIGRDPSAWEDPDTFKPSRFLNDGAPDFKGNDFEYIPFGSGRRSCPGMQLGLYALELSVANLLHCFNWVLPDGMKPSELDMEDMFGLTAPRAIRLVAYPHPQRTTICHDTLDNNVLLFKIVLQKPKPHSNPLSLSLFKIVSKIEEAILVANLQIKKHRIQKPWSLPTISSNSSMDSLQLIVSLSLLALLLLHYLINLRKKLPYPPGPKGYPIIGNMTMMDQLTHHGLTRLAAKYGGLLHLKMGSMHIVAVSTPEMAREVLQVQDIIYSNRPANVAINYLTYDRADMAFADYGPFWRQMRKIFVMKLFSRRRAESWASVREEVDSTVQSVMKQTGVPVKMGELVFSMTRKITYKAAFGSVSHEGQDEFVKIMQEFSKLFGAFNIADFIPWLGWVHASEFNRRLIRARESLDGFIDTVIDDHLAKKRRNTEGKLDGDEEDLDMVDELMAFYTEEDASAVKKYVDDSQSGLKISRDHIKALIMDIMFGGTETVASAIEWTMSELMKSPEDLKKVQQELSDKVGLTRFVHESDLENLTYLKCCIKETLRLHPPIPLLLHETSEDSVISGYRIPAKSRIMINVYAIGRDPSAWEDPNTFKPSRFLNDDARDFKGSDFEYIPFGSGRRSCPGMQLGLYTFELCMSNMLHSFNWVLPDGMKPTELNMEDMFGLTTPRAVQLVAVPSYRLNCPPKA</sequence>
<keyword evidence="5" id="KW-1133">Transmembrane helix</keyword>
<keyword evidence="6" id="KW-0560">Oxidoreductase</keyword>
<dbReference type="PANTHER" id="PTHR47945:SF6">
    <property type="entry name" value="FERULATE 5-HYDROXYLASE"/>
    <property type="match status" value="1"/>
</dbReference>
<dbReference type="EMBL" id="JANJYI010000001">
    <property type="protein sequence ID" value="KAK2665432.1"/>
    <property type="molecule type" value="Genomic_DNA"/>
</dbReference>
<evidence type="ECO:0000256" key="1">
    <source>
        <dbReference type="ARBA" id="ARBA00004167"/>
    </source>
</evidence>
<comment type="caution">
    <text evidence="10">The sequence shown here is derived from an EMBL/GenBank/DDBJ whole genome shotgun (WGS) entry which is preliminary data.</text>
</comment>
<dbReference type="PRINTS" id="PR00463">
    <property type="entry name" value="EP450I"/>
</dbReference>
<dbReference type="Proteomes" id="UP001280121">
    <property type="component" value="Unassembled WGS sequence"/>
</dbReference>
<dbReference type="Pfam" id="PF00067">
    <property type="entry name" value="p450"/>
    <property type="match status" value="2"/>
</dbReference>
<evidence type="ECO:0000256" key="5">
    <source>
        <dbReference type="ARBA" id="ARBA00022989"/>
    </source>
</evidence>
<dbReference type="PANTHER" id="PTHR47945">
    <property type="entry name" value="CYTOCHROME P450 84A1-RELATED"/>
    <property type="match status" value="1"/>
</dbReference>
<comment type="cofactor">
    <cofactor evidence="9">
        <name>heme</name>
        <dbReference type="ChEBI" id="CHEBI:30413"/>
    </cofactor>
</comment>
<dbReference type="AlphaFoldDB" id="A0AAD9XUI4"/>
<dbReference type="FunFam" id="1.10.630.10:FF:000054">
    <property type="entry name" value="Cytochrome P450 84A1"/>
    <property type="match status" value="2"/>
</dbReference>
<evidence type="ECO:0000256" key="3">
    <source>
        <dbReference type="ARBA" id="ARBA00022692"/>
    </source>
</evidence>
<keyword evidence="11" id="KW-1185">Reference proteome</keyword>
<gene>
    <name evidence="10" type="ORF">Ddye_004006</name>
</gene>
<keyword evidence="2 9" id="KW-0349">Heme</keyword>
<dbReference type="Gene3D" id="1.10.630.10">
    <property type="entry name" value="Cytochrome P450"/>
    <property type="match status" value="2"/>
</dbReference>
<evidence type="ECO:0000256" key="6">
    <source>
        <dbReference type="ARBA" id="ARBA00023002"/>
    </source>
</evidence>
<dbReference type="InterPro" id="IPR036396">
    <property type="entry name" value="Cyt_P450_sf"/>
</dbReference>
<evidence type="ECO:0000256" key="7">
    <source>
        <dbReference type="ARBA" id="ARBA00023004"/>
    </source>
</evidence>
<dbReference type="InterPro" id="IPR001128">
    <property type="entry name" value="Cyt_P450"/>
</dbReference>
<dbReference type="PROSITE" id="PS00086">
    <property type="entry name" value="CYTOCHROME_P450"/>
    <property type="match status" value="2"/>
</dbReference>
<dbReference type="InterPro" id="IPR002401">
    <property type="entry name" value="Cyt_P450_E_grp-I"/>
</dbReference>
<comment type="subcellular location">
    <subcellularLocation>
        <location evidence="1">Membrane</location>
        <topology evidence="1">Single-pass membrane protein</topology>
    </subcellularLocation>
</comment>
<dbReference type="GO" id="GO:0020037">
    <property type="term" value="F:heme binding"/>
    <property type="evidence" value="ECO:0007669"/>
    <property type="project" value="InterPro"/>
</dbReference>
<evidence type="ECO:0000256" key="9">
    <source>
        <dbReference type="PIRSR" id="PIRSR602401-1"/>
    </source>
</evidence>
<proteinExistence type="predicted"/>
<evidence type="ECO:0008006" key="12">
    <source>
        <dbReference type="Google" id="ProtNLM"/>
    </source>
</evidence>
<dbReference type="InterPro" id="IPR017972">
    <property type="entry name" value="Cyt_P450_CS"/>
</dbReference>
<dbReference type="PRINTS" id="PR00385">
    <property type="entry name" value="P450"/>
</dbReference>